<evidence type="ECO:0000313" key="2">
    <source>
        <dbReference type="Proteomes" id="UP001187734"/>
    </source>
</evidence>
<protein>
    <submittedName>
        <fullName evidence="1">Uncharacterized protein</fullName>
    </submittedName>
</protein>
<organism evidence="1 2">
    <name type="scientific">Fusarium torulosum</name>
    <dbReference type="NCBI Taxonomy" id="33205"/>
    <lineage>
        <taxon>Eukaryota</taxon>
        <taxon>Fungi</taxon>
        <taxon>Dikarya</taxon>
        <taxon>Ascomycota</taxon>
        <taxon>Pezizomycotina</taxon>
        <taxon>Sordariomycetes</taxon>
        <taxon>Hypocreomycetidae</taxon>
        <taxon>Hypocreales</taxon>
        <taxon>Nectriaceae</taxon>
        <taxon>Fusarium</taxon>
    </lineage>
</organism>
<name>A0AAE8MHJ2_9HYPO</name>
<reference evidence="1" key="1">
    <citation type="submission" date="2018-03" db="EMBL/GenBank/DDBJ databases">
        <authorList>
            <person name="Guldener U."/>
        </authorList>
    </citation>
    <scope>NUCLEOTIDE SEQUENCE</scope>
</reference>
<dbReference type="EMBL" id="ONZP01000356">
    <property type="protein sequence ID" value="SPJ82348.1"/>
    <property type="molecule type" value="Genomic_DNA"/>
</dbReference>
<dbReference type="Proteomes" id="UP001187734">
    <property type="component" value="Unassembled WGS sequence"/>
</dbReference>
<gene>
    <name evidence="1" type="ORF">FTOL_09753</name>
</gene>
<comment type="caution">
    <text evidence="1">The sequence shown here is derived from an EMBL/GenBank/DDBJ whole genome shotgun (WGS) entry which is preliminary data.</text>
</comment>
<proteinExistence type="predicted"/>
<evidence type="ECO:0000313" key="1">
    <source>
        <dbReference type="EMBL" id="SPJ82348.1"/>
    </source>
</evidence>
<dbReference type="AlphaFoldDB" id="A0AAE8MHJ2"/>
<sequence>MRVSDLLQDLEVWIKSS</sequence>
<keyword evidence="2" id="KW-1185">Reference proteome</keyword>
<accession>A0AAE8MHJ2</accession>